<evidence type="ECO:0000256" key="1">
    <source>
        <dbReference type="SAM" id="SignalP"/>
    </source>
</evidence>
<keyword evidence="1" id="KW-0732">Signal</keyword>
<feature type="chain" id="PRO_5021784669" evidence="1">
    <location>
        <begin position="22"/>
        <end position="416"/>
    </location>
</feature>
<dbReference type="Proteomes" id="UP000320386">
    <property type="component" value="Chromosome"/>
</dbReference>
<dbReference type="KEGG" id="mcad:Pan265_21270"/>
<dbReference type="AlphaFoldDB" id="A0A518BZ66"/>
<keyword evidence="3" id="KW-1185">Reference proteome</keyword>
<dbReference type="Gene3D" id="2.115.10.20">
    <property type="entry name" value="Glycosyl hydrolase domain, family 43"/>
    <property type="match status" value="1"/>
</dbReference>
<evidence type="ECO:0000313" key="3">
    <source>
        <dbReference type="Proteomes" id="UP000320386"/>
    </source>
</evidence>
<proteinExistence type="predicted"/>
<dbReference type="EMBL" id="CP036280">
    <property type="protein sequence ID" value="QDU72263.1"/>
    <property type="molecule type" value="Genomic_DNA"/>
</dbReference>
<accession>A0A518BZ66</accession>
<feature type="signal peptide" evidence="1">
    <location>
        <begin position="1"/>
        <end position="21"/>
    </location>
</feature>
<organism evidence="2 3">
    <name type="scientific">Mucisphaera calidilacus</name>
    <dbReference type="NCBI Taxonomy" id="2527982"/>
    <lineage>
        <taxon>Bacteria</taxon>
        <taxon>Pseudomonadati</taxon>
        <taxon>Planctomycetota</taxon>
        <taxon>Phycisphaerae</taxon>
        <taxon>Phycisphaerales</taxon>
        <taxon>Phycisphaeraceae</taxon>
        <taxon>Mucisphaera</taxon>
    </lineage>
</organism>
<dbReference type="SUPFAM" id="SSF75005">
    <property type="entry name" value="Arabinanase/levansucrase/invertase"/>
    <property type="match status" value="1"/>
</dbReference>
<gene>
    <name evidence="2" type="ORF">Pan265_21270</name>
</gene>
<evidence type="ECO:0000313" key="2">
    <source>
        <dbReference type="EMBL" id="QDU72263.1"/>
    </source>
</evidence>
<reference evidence="2 3" key="1">
    <citation type="submission" date="2019-02" db="EMBL/GenBank/DDBJ databases">
        <title>Deep-cultivation of Planctomycetes and their phenomic and genomic characterization uncovers novel biology.</title>
        <authorList>
            <person name="Wiegand S."/>
            <person name="Jogler M."/>
            <person name="Boedeker C."/>
            <person name="Pinto D."/>
            <person name="Vollmers J."/>
            <person name="Rivas-Marin E."/>
            <person name="Kohn T."/>
            <person name="Peeters S.H."/>
            <person name="Heuer A."/>
            <person name="Rast P."/>
            <person name="Oberbeckmann S."/>
            <person name="Bunk B."/>
            <person name="Jeske O."/>
            <person name="Meyerdierks A."/>
            <person name="Storesund J.E."/>
            <person name="Kallscheuer N."/>
            <person name="Luecker S."/>
            <person name="Lage O.M."/>
            <person name="Pohl T."/>
            <person name="Merkel B.J."/>
            <person name="Hornburger P."/>
            <person name="Mueller R.-W."/>
            <person name="Bruemmer F."/>
            <person name="Labrenz M."/>
            <person name="Spormann A.M."/>
            <person name="Op den Camp H."/>
            <person name="Overmann J."/>
            <person name="Amann R."/>
            <person name="Jetten M.S.M."/>
            <person name="Mascher T."/>
            <person name="Medema M.H."/>
            <person name="Devos D.P."/>
            <person name="Kaster A.-K."/>
            <person name="Ovreas L."/>
            <person name="Rohde M."/>
            <person name="Galperin M.Y."/>
            <person name="Jogler C."/>
        </authorList>
    </citation>
    <scope>NUCLEOTIDE SEQUENCE [LARGE SCALE GENOMIC DNA]</scope>
    <source>
        <strain evidence="2 3">Pan265</strain>
    </source>
</reference>
<name>A0A518BZ66_9BACT</name>
<sequence precursor="true">MHPRLVALALTLCVLVSTAHTQTLTLRETDDVVGRGIVQITGVEAGAFVPDWWENNTLNWVRDERWPLLQPRPGNKRNIYAPSSVEIPGKGFRIFYGGWDGEDLGKDNIYSTTTKDFLEFGDRQAVINHGDFYHICNVNGIRFHNGSYRLMCTGLPADSNRNKPVVFASTDGKTWNNTQPPYPAKPQDTITMEGYTDYTNADINGMNVQLYEDGKYYIYFGDFRNFGQVHRAVSPDGTHFTYEKPVLDAERAVNDVKKFIVGDQPYYLMGLHMNGPRLYYALSTDGSSFPATHILFTHNGPEDRYIVAIGWVTVGDQDKPGRKIIGTLYGAGAIWALDHNRIFARWLQKKLVFQSDDGLTITGSSAIGPDRQLLSLGGSSQTGTLHLYAEDGITHLASTRVELEPETAYQLNFNPE</sequence>
<dbReference type="InterPro" id="IPR023296">
    <property type="entry name" value="Glyco_hydro_beta-prop_sf"/>
</dbReference>
<protein>
    <submittedName>
        <fullName evidence="2">Uncharacterized protein</fullName>
    </submittedName>
</protein>
<dbReference type="OrthoDB" id="9763933at2"/>
<dbReference type="RefSeq" id="WP_145446434.1">
    <property type="nucleotide sequence ID" value="NZ_CP036280.1"/>
</dbReference>